<feature type="compositionally biased region" description="Basic and acidic residues" evidence="1">
    <location>
        <begin position="33"/>
        <end position="45"/>
    </location>
</feature>
<protein>
    <submittedName>
        <fullName evidence="2">Uncharacterized protein</fullName>
    </submittedName>
</protein>
<gene>
    <name evidence="2" type="ORF">VTL71DRAFT_15757</name>
</gene>
<proteinExistence type="predicted"/>
<reference evidence="2 3" key="1">
    <citation type="journal article" date="2024" name="Commun. Biol.">
        <title>Comparative genomic analysis of thermophilic fungi reveals convergent evolutionary adaptations and gene losses.</title>
        <authorList>
            <person name="Steindorff A.S."/>
            <person name="Aguilar-Pontes M.V."/>
            <person name="Robinson A.J."/>
            <person name="Andreopoulos B."/>
            <person name="LaButti K."/>
            <person name="Kuo A."/>
            <person name="Mondo S."/>
            <person name="Riley R."/>
            <person name="Otillar R."/>
            <person name="Haridas S."/>
            <person name="Lipzen A."/>
            <person name="Grimwood J."/>
            <person name="Schmutz J."/>
            <person name="Clum A."/>
            <person name="Reid I.D."/>
            <person name="Moisan M.C."/>
            <person name="Butler G."/>
            <person name="Nguyen T.T.M."/>
            <person name="Dewar K."/>
            <person name="Conant G."/>
            <person name="Drula E."/>
            <person name="Henrissat B."/>
            <person name="Hansel C."/>
            <person name="Singer S."/>
            <person name="Hutchinson M.I."/>
            <person name="de Vries R.P."/>
            <person name="Natvig D.O."/>
            <person name="Powell A.J."/>
            <person name="Tsang A."/>
            <person name="Grigoriev I.V."/>
        </authorList>
    </citation>
    <scope>NUCLEOTIDE SEQUENCE [LARGE SCALE GENOMIC DNA]</scope>
    <source>
        <strain evidence="2 3">CBS 494.80</strain>
    </source>
</reference>
<name>A0ABR4CCI9_9HELO</name>
<feature type="compositionally biased region" description="Basic and acidic residues" evidence="1">
    <location>
        <begin position="1"/>
        <end position="15"/>
    </location>
</feature>
<feature type="region of interest" description="Disordered" evidence="1">
    <location>
        <begin position="173"/>
        <end position="192"/>
    </location>
</feature>
<evidence type="ECO:0000256" key="1">
    <source>
        <dbReference type="SAM" id="MobiDB-lite"/>
    </source>
</evidence>
<organism evidence="2 3">
    <name type="scientific">Oculimacula yallundae</name>
    <dbReference type="NCBI Taxonomy" id="86028"/>
    <lineage>
        <taxon>Eukaryota</taxon>
        <taxon>Fungi</taxon>
        <taxon>Dikarya</taxon>
        <taxon>Ascomycota</taxon>
        <taxon>Pezizomycotina</taxon>
        <taxon>Leotiomycetes</taxon>
        <taxon>Helotiales</taxon>
        <taxon>Ploettnerulaceae</taxon>
        <taxon>Oculimacula</taxon>
    </lineage>
</organism>
<comment type="caution">
    <text evidence="2">The sequence shown here is derived from an EMBL/GenBank/DDBJ whole genome shotgun (WGS) entry which is preliminary data.</text>
</comment>
<evidence type="ECO:0000313" key="2">
    <source>
        <dbReference type="EMBL" id="KAL2067661.1"/>
    </source>
</evidence>
<feature type="region of interest" description="Disordered" evidence="1">
    <location>
        <begin position="1"/>
        <end position="65"/>
    </location>
</feature>
<feature type="region of interest" description="Disordered" evidence="1">
    <location>
        <begin position="133"/>
        <end position="162"/>
    </location>
</feature>
<dbReference type="EMBL" id="JAZHXI010000009">
    <property type="protein sequence ID" value="KAL2067661.1"/>
    <property type="molecule type" value="Genomic_DNA"/>
</dbReference>
<feature type="compositionally biased region" description="Polar residues" evidence="1">
    <location>
        <begin position="19"/>
        <end position="32"/>
    </location>
</feature>
<sequence length="284" mass="31133">MERRESSRDWWKAGDSKVGVSQQPTPLYSQEDSTSKTMDRNHESLEYASSSDSDSGGVKIEEMRGSIHTSPYVKITKRTKDTLRNMTRTTSQVCTSASDIAAAKNTKTADEGQVKAISSASHKNLFDHRVTEDVTAQDRPCSASKGYHGGNSDAAESRHGGDHAQVLNSCTHDNGWVESRDPKAAQTSTEVIKRKEDSKYTASTLPDLPKQNLEAKKAAALSAWAAFPAKAAKEDKADALAYMPHTPGKITTNEIVIKETYKKVVVVGDKFERKIIEKSVNVLE</sequence>
<evidence type="ECO:0000313" key="3">
    <source>
        <dbReference type="Proteomes" id="UP001595075"/>
    </source>
</evidence>
<keyword evidence="3" id="KW-1185">Reference proteome</keyword>
<dbReference type="Proteomes" id="UP001595075">
    <property type="component" value="Unassembled WGS sequence"/>
</dbReference>
<accession>A0ABR4CCI9</accession>